<dbReference type="FunFam" id="2.30.29.30:FF:000090">
    <property type="entry name" value="RAS p21 protein activator 1"/>
    <property type="match status" value="1"/>
</dbReference>
<dbReference type="InterPro" id="IPR035892">
    <property type="entry name" value="C2_domain_sf"/>
</dbReference>
<dbReference type="Pfam" id="PF00018">
    <property type="entry name" value="SH3_1"/>
    <property type="match status" value="1"/>
</dbReference>
<dbReference type="AlphaFoldDB" id="A0A1S3NM93"/>
<feature type="domain" description="PH" evidence="19">
    <location>
        <begin position="471"/>
        <end position="575"/>
    </location>
</feature>
<dbReference type="SUPFAM" id="SSF55550">
    <property type="entry name" value="SH2 domain"/>
    <property type="match status" value="2"/>
</dbReference>
<dbReference type="InterPro" id="IPR001849">
    <property type="entry name" value="PH_domain"/>
</dbReference>
<evidence type="ECO:0000256" key="3">
    <source>
        <dbReference type="ARBA" id="ARBA00022468"/>
    </source>
</evidence>
<dbReference type="SMART" id="SM00323">
    <property type="entry name" value="RasGAP"/>
    <property type="match status" value="1"/>
</dbReference>
<feature type="domain" description="SH2" evidence="17">
    <location>
        <begin position="348"/>
        <end position="438"/>
    </location>
</feature>
<dbReference type="SUPFAM" id="SSF48350">
    <property type="entry name" value="GTPase activation domain, GAP"/>
    <property type="match status" value="1"/>
</dbReference>
<keyword evidence="6" id="KW-0677">Repeat</keyword>
<dbReference type="GO" id="GO:0005102">
    <property type="term" value="F:signaling receptor binding"/>
    <property type="evidence" value="ECO:0007669"/>
    <property type="project" value="UniProtKB-ARBA"/>
</dbReference>
<comment type="subcellular location">
    <subcellularLocation>
        <location evidence="1">Cytoplasm</location>
    </subcellularLocation>
</comment>
<evidence type="ECO:0000256" key="6">
    <source>
        <dbReference type="ARBA" id="ARBA00022737"/>
    </source>
</evidence>
<dbReference type="FunFam" id="2.30.30.40:FF:000050">
    <property type="entry name" value="RAS p21 protein activator 1"/>
    <property type="match status" value="1"/>
</dbReference>
<dbReference type="RefSeq" id="XP_014016331.1">
    <property type="nucleotide sequence ID" value="XM_014160856.2"/>
</dbReference>
<dbReference type="CDD" id="cd10354">
    <property type="entry name" value="SH2_Cterm_RasGAP"/>
    <property type="match status" value="1"/>
</dbReference>
<dbReference type="InterPro" id="IPR011993">
    <property type="entry name" value="PH-like_dom_sf"/>
</dbReference>
<keyword evidence="9" id="KW-0449">Lipoprotein</keyword>
<organism evidence="22 23">
    <name type="scientific">Salmo salar</name>
    <name type="common">Atlantic salmon</name>
    <dbReference type="NCBI Taxonomy" id="8030"/>
    <lineage>
        <taxon>Eukaryota</taxon>
        <taxon>Metazoa</taxon>
        <taxon>Chordata</taxon>
        <taxon>Craniata</taxon>
        <taxon>Vertebrata</taxon>
        <taxon>Euteleostomi</taxon>
        <taxon>Actinopterygii</taxon>
        <taxon>Neopterygii</taxon>
        <taxon>Teleostei</taxon>
        <taxon>Protacanthopterygii</taxon>
        <taxon>Salmoniformes</taxon>
        <taxon>Salmonidae</taxon>
        <taxon>Salmoninae</taxon>
        <taxon>Salmo</taxon>
    </lineage>
</organism>
<dbReference type="STRING" id="8030.ENSSSAP00000026455"/>
<dbReference type="PANTHER" id="PTHR10194">
    <property type="entry name" value="RAS GTPASE-ACTIVATING PROTEINS"/>
    <property type="match status" value="1"/>
</dbReference>
<dbReference type="FunFam" id="2.60.40.150:FF:000052">
    <property type="entry name" value="RAS p21 protein activator 1"/>
    <property type="match status" value="1"/>
</dbReference>
<dbReference type="PROSITE" id="PS50018">
    <property type="entry name" value="RAS_GTPASE_ACTIV_2"/>
    <property type="match status" value="1"/>
</dbReference>
<dbReference type="InterPro" id="IPR036028">
    <property type="entry name" value="SH3-like_dom_sf"/>
</dbReference>
<evidence type="ECO:0000259" key="17">
    <source>
        <dbReference type="PROSITE" id="PS50001"/>
    </source>
</evidence>
<feature type="domain" description="Ras-GAP" evidence="21">
    <location>
        <begin position="747"/>
        <end position="941"/>
    </location>
</feature>
<dbReference type="GO" id="GO:0048731">
    <property type="term" value="P:system development"/>
    <property type="evidence" value="ECO:0007669"/>
    <property type="project" value="UniProtKB-ARBA"/>
</dbReference>
<dbReference type="PaxDb" id="8030-ENSSSAP00000026455"/>
<dbReference type="InterPro" id="IPR035842">
    <property type="entry name" value="RasGAP_C_SH2"/>
</dbReference>
<dbReference type="PROSITE" id="PS50004">
    <property type="entry name" value="C2"/>
    <property type="match status" value="1"/>
</dbReference>
<dbReference type="InterPro" id="IPR000008">
    <property type="entry name" value="C2_dom"/>
</dbReference>
<dbReference type="InterPro" id="IPR035652">
    <property type="entry name" value="RasGAP_SH3"/>
</dbReference>
<dbReference type="Gene3D" id="3.30.505.10">
    <property type="entry name" value="SH2 domain"/>
    <property type="match status" value="2"/>
</dbReference>
<dbReference type="InterPro" id="IPR000980">
    <property type="entry name" value="SH2"/>
</dbReference>
<evidence type="ECO:0000256" key="11">
    <source>
        <dbReference type="ARBA" id="ARBA00071364"/>
    </source>
</evidence>
<evidence type="ECO:0000256" key="10">
    <source>
        <dbReference type="ARBA" id="ARBA00065582"/>
    </source>
</evidence>
<evidence type="ECO:0000256" key="7">
    <source>
        <dbReference type="ARBA" id="ARBA00022990"/>
    </source>
</evidence>
<dbReference type="Proteomes" id="UP001652741">
    <property type="component" value="Chromosome ssa20"/>
</dbReference>
<evidence type="ECO:0000313" key="22">
    <source>
        <dbReference type="Proteomes" id="UP001652741"/>
    </source>
</evidence>
<evidence type="ECO:0000259" key="18">
    <source>
        <dbReference type="PROSITE" id="PS50002"/>
    </source>
</evidence>
<dbReference type="FunFam" id="3.30.505.10:FF:000033">
    <property type="entry name" value="RAS p21 protein activator 1"/>
    <property type="match status" value="1"/>
</dbReference>
<dbReference type="PROSITE" id="PS50002">
    <property type="entry name" value="SH3"/>
    <property type="match status" value="1"/>
</dbReference>
<dbReference type="SUPFAM" id="SSF50044">
    <property type="entry name" value="SH3-domain"/>
    <property type="match status" value="1"/>
</dbReference>
<feature type="compositionally biased region" description="Pro residues" evidence="16">
    <location>
        <begin position="132"/>
        <end position="143"/>
    </location>
</feature>
<proteinExistence type="predicted"/>
<evidence type="ECO:0000259" key="19">
    <source>
        <dbReference type="PROSITE" id="PS50003"/>
    </source>
</evidence>
<dbReference type="Pfam" id="PF00169">
    <property type="entry name" value="PH"/>
    <property type="match status" value="1"/>
</dbReference>
<protein>
    <recommendedName>
        <fullName evidence="11">Ras GTPase-activating protein 1</fullName>
    </recommendedName>
    <alternativeName>
        <fullName evidence="12">Ras p21 protein activator</fullName>
    </alternativeName>
    <alternativeName>
        <fullName evidence="13">p120GAP</fullName>
    </alternativeName>
</protein>
<dbReference type="Gene3D" id="2.30.30.40">
    <property type="entry name" value="SH3 Domains"/>
    <property type="match status" value="1"/>
</dbReference>
<evidence type="ECO:0000256" key="14">
    <source>
        <dbReference type="PROSITE-ProRule" id="PRU00191"/>
    </source>
</evidence>
<evidence type="ECO:0000256" key="4">
    <source>
        <dbReference type="ARBA" id="ARBA00022490"/>
    </source>
</evidence>
<comment type="subunit">
    <text evidence="10">Interacts with SQSTM1. Interacts with SPSB1; the interaction does not promote degradation. Interacts with CAV2 (tyrosine phosphorylated form). Directly interacts with NCK1. Interacts with PDGFRB (tyrosine phosphorylated). Interacts (via SH2 domain) with the 'Tyr-9' phosphorylated form of PDPK1. Interacts with tyrosine-phosphorylated EPHB4.</text>
</comment>
<evidence type="ECO:0000313" key="23">
    <source>
        <dbReference type="RefSeq" id="XP_014016331.1"/>
    </source>
</evidence>
<feature type="domain" description="SH3" evidence="18">
    <location>
        <begin position="276"/>
        <end position="338"/>
    </location>
</feature>
<keyword evidence="7" id="KW-0007">Acetylation</keyword>
<gene>
    <name evidence="23" type="primary">LOC106580138</name>
</gene>
<dbReference type="InterPro" id="IPR008936">
    <property type="entry name" value="Rho_GTPase_activation_prot"/>
</dbReference>
<dbReference type="Gene3D" id="2.30.29.30">
    <property type="entry name" value="Pleckstrin-homology domain (PH domain)/Phosphotyrosine-binding domain (PTB)"/>
    <property type="match status" value="1"/>
</dbReference>
<dbReference type="CDD" id="cd10353">
    <property type="entry name" value="SH2_Nterm_RasGAP"/>
    <property type="match status" value="1"/>
</dbReference>
<feature type="domain" description="SH2" evidence="17">
    <location>
        <begin position="178"/>
        <end position="269"/>
    </location>
</feature>
<dbReference type="InterPro" id="IPR001452">
    <property type="entry name" value="SH3_domain"/>
</dbReference>
<keyword evidence="8 14" id="KW-0727">SH2 domain</keyword>
<dbReference type="Pfam" id="PF00168">
    <property type="entry name" value="C2"/>
    <property type="match status" value="1"/>
</dbReference>
<dbReference type="PANTHER" id="PTHR10194:SF146">
    <property type="entry name" value="RAS GTPASE-ACTIVATING PROTEIN 1"/>
    <property type="match status" value="1"/>
</dbReference>
<dbReference type="PRINTS" id="PR00401">
    <property type="entry name" value="SH2DOMAIN"/>
</dbReference>
<keyword evidence="5" id="KW-0597">Phosphoprotein</keyword>
<evidence type="ECO:0000256" key="1">
    <source>
        <dbReference type="ARBA" id="ARBA00004496"/>
    </source>
</evidence>
<dbReference type="Pfam" id="PF00616">
    <property type="entry name" value="RasGAP"/>
    <property type="match status" value="1"/>
</dbReference>
<dbReference type="PROSITE" id="PS50003">
    <property type="entry name" value="PH_DOMAIN"/>
    <property type="match status" value="1"/>
</dbReference>
<dbReference type="CDD" id="cd08400">
    <property type="entry name" value="C2_Ras_p21A1"/>
    <property type="match status" value="1"/>
</dbReference>
<dbReference type="CDD" id="cd05391">
    <property type="entry name" value="RasGAP_p120GAP"/>
    <property type="match status" value="1"/>
</dbReference>
<dbReference type="PROSITE" id="PS50001">
    <property type="entry name" value="SH2"/>
    <property type="match status" value="2"/>
</dbReference>
<dbReference type="InterPro" id="IPR001936">
    <property type="entry name" value="RasGAP_dom"/>
</dbReference>
<keyword evidence="22" id="KW-1185">Reference proteome</keyword>
<dbReference type="Gene3D" id="1.10.506.10">
    <property type="entry name" value="GTPase Activation - p120gap, domain 1"/>
    <property type="match status" value="2"/>
</dbReference>
<evidence type="ECO:0000256" key="2">
    <source>
        <dbReference type="ARBA" id="ARBA00022443"/>
    </source>
</evidence>
<dbReference type="SMART" id="SM00326">
    <property type="entry name" value="SH3"/>
    <property type="match status" value="1"/>
</dbReference>
<evidence type="ECO:0000256" key="8">
    <source>
        <dbReference type="ARBA" id="ARBA00022999"/>
    </source>
</evidence>
<dbReference type="GO" id="GO:0019899">
    <property type="term" value="F:enzyme binding"/>
    <property type="evidence" value="ECO:0007669"/>
    <property type="project" value="UniProtKB-ARBA"/>
</dbReference>
<evidence type="ECO:0000256" key="15">
    <source>
        <dbReference type="PROSITE-ProRule" id="PRU00192"/>
    </source>
</evidence>
<accession>A0A1S3NM93</accession>
<name>A0A1S3NM93_SALSA</name>
<dbReference type="InterPro" id="IPR036860">
    <property type="entry name" value="SH2_dom_sf"/>
</dbReference>
<dbReference type="Bgee" id="ENSSSAG00000009918">
    <property type="expression patterns" value="Expressed in pharyngeal gill and 24 other cell types or tissues"/>
</dbReference>
<feature type="region of interest" description="Disordered" evidence="16">
    <location>
        <begin position="119"/>
        <end position="145"/>
    </location>
</feature>
<dbReference type="Pfam" id="PF00017">
    <property type="entry name" value="SH2"/>
    <property type="match status" value="2"/>
</dbReference>
<keyword evidence="4" id="KW-0963">Cytoplasm</keyword>
<dbReference type="CDD" id="cd11788">
    <property type="entry name" value="SH3_RasGAP"/>
    <property type="match status" value="1"/>
</dbReference>
<keyword evidence="3" id="KW-0343">GTPase activation</keyword>
<dbReference type="SUPFAM" id="SSF50729">
    <property type="entry name" value="PH domain-like"/>
    <property type="match status" value="1"/>
</dbReference>
<evidence type="ECO:0000256" key="13">
    <source>
        <dbReference type="ARBA" id="ARBA00081159"/>
    </source>
</evidence>
<keyword evidence="2 15" id="KW-0728">SH3 domain</keyword>
<sequence length="1061" mass="119600">MMAAEVSGEDTGSVSAGKGVAGGGGPETAHFPFYPNPTRVRVTDLGQGAATNLRHPLNTSPDSPSDISMIYPVSGGDIAGPALSATGSGGHAIILGTSSGTIGSMCYPPNSEGPGIRMSPTSVGPDGSSVFPPLPPPPPPPPGYGGLGTVDESDMQDGPEYEEEEVVFPLSAPPTNQWYHGKLDRTIAEERLRQARTPGSYLIRESDRRPGSFVLSFLSMTSVVNHFRIIAMCGDYYIGGRRFSSLSDLIGYYSYVSCLLKGEKLLSPVAPPEPVEDRRRVRAILPYTKVPETDEISFLKGDMFIVHNELDDGWMWVTNVRTEEQGLIVEDLVKEVGREEDPHEGKVWYHGKISKQEAYNLLMTVGQVSSFLVRPSDNTPGDYSLFFRTNENIQRFKICPTPNNQYMMGGRYYNSVDDIIEHYKKEQIVEGYNLKDAVSVQQQEQVLSDLVDGKEIYNTIRRKTKDAFYKNIVKKGYLLFNKGKGKRWKNLYFILEGNDAQLIYFESEKRATKPKGLIDLSVCSVYGVHDSLFGRPNCFQVVIQHFSEEQYIFYFAGETPEQAQDWMKCLQTFCSNLRKPTQPTPNKRLRQVSSLVLYVEEAHKLPVKHFTNPYCNIYLNSVQVAKTHPREGQNPVFTEEFIFDDLSSEINRFEISLSNKTKKSKESDILFMRCQLSRLQKGQMIDEWFPLSSHVPLKGIEPGSLRVRARYSMEKIMPEEEYSEFKELILLKEFHVIYALAHVCGQDRTLLASILLRIFRHEKTEAPLLRTLNDREINMEDEATTLFRATTLASTLMEQYMKATATPFVHHALKDTILKIMESKQSCELNPSKLEKNEDVNLNLAHLLNILSELVEKIFMAAEILPPTLRYIYGCLQKSVQQKWPTNTTMRTRVVSGFVFLRLICPAILNPRMFNIIADPPSATAGRTLTLIAKSVQNLANLVEFGAKEPYMEGVNPFIKNNKHRMIMFLDELGNVPDLPEATEHFRTDLSRDLAALHEICVSHSDDLRTLSNERGAQQHVLKKLLAITELLQQKQVHYAMSNSNRTECTIMALAATIQVM</sequence>
<feature type="region of interest" description="Disordered" evidence="16">
    <location>
        <begin position="1"/>
        <end position="33"/>
    </location>
</feature>
<dbReference type="SMART" id="SM00239">
    <property type="entry name" value="C2"/>
    <property type="match status" value="1"/>
</dbReference>
<dbReference type="GO" id="GO:0005737">
    <property type="term" value="C:cytoplasm"/>
    <property type="evidence" value="ECO:0007669"/>
    <property type="project" value="UniProtKB-SubCell"/>
</dbReference>
<dbReference type="SUPFAM" id="SSF49562">
    <property type="entry name" value="C2 domain (Calcium/lipid-binding domain, CaLB)"/>
    <property type="match status" value="1"/>
</dbReference>
<dbReference type="FunFam" id="1.10.506.10:FF:000007">
    <property type="entry name" value="RAS p21 protein activator 1"/>
    <property type="match status" value="1"/>
</dbReference>
<evidence type="ECO:0000256" key="16">
    <source>
        <dbReference type="SAM" id="MobiDB-lite"/>
    </source>
</evidence>
<dbReference type="PROSITE" id="PS00509">
    <property type="entry name" value="RAS_GTPASE_ACTIV_1"/>
    <property type="match status" value="1"/>
</dbReference>
<dbReference type="SMART" id="SM00252">
    <property type="entry name" value="SH2"/>
    <property type="match status" value="2"/>
</dbReference>
<dbReference type="InterPro" id="IPR023152">
    <property type="entry name" value="RasGAP_CS"/>
</dbReference>
<dbReference type="GeneID" id="106580138"/>
<dbReference type="FunFam" id="3.30.505.10:FF:000046">
    <property type="entry name" value="RAS p21 protein activator 1"/>
    <property type="match status" value="1"/>
</dbReference>
<dbReference type="CDD" id="cd13260">
    <property type="entry name" value="PH_RASA1"/>
    <property type="match status" value="1"/>
</dbReference>
<evidence type="ECO:0000256" key="9">
    <source>
        <dbReference type="ARBA" id="ARBA00023288"/>
    </source>
</evidence>
<evidence type="ECO:0000256" key="12">
    <source>
        <dbReference type="ARBA" id="ARBA00081093"/>
    </source>
</evidence>
<reference evidence="23" key="1">
    <citation type="submission" date="2025-08" db="UniProtKB">
        <authorList>
            <consortium name="RefSeq"/>
        </authorList>
    </citation>
    <scope>IDENTIFICATION</scope>
</reference>
<dbReference type="Gene3D" id="2.60.40.150">
    <property type="entry name" value="C2 domain"/>
    <property type="match status" value="1"/>
</dbReference>
<evidence type="ECO:0000259" key="20">
    <source>
        <dbReference type="PROSITE" id="PS50004"/>
    </source>
</evidence>
<dbReference type="SMART" id="SM00233">
    <property type="entry name" value="PH"/>
    <property type="match status" value="1"/>
</dbReference>
<feature type="domain" description="C2" evidence="20">
    <location>
        <begin position="576"/>
        <end position="689"/>
    </location>
</feature>
<evidence type="ECO:0000259" key="21">
    <source>
        <dbReference type="PROSITE" id="PS50018"/>
    </source>
</evidence>
<evidence type="ECO:0000256" key="5">
    <source>
        <dbReference type="ARBA" id="ARBA00022553"/>
    </source>
</evidence>
<dbReference type="InterPro" id="IPR039360">
    <property type="entry name" value="Ras_GTPase"/>
</dbReference>
<dbReference type="GO" id="GO:0005096">
    <property type="term" value="F:GTPase activator activity"/>
    <property type="evidence" value="ECO:0007669"/>
    <property type="project" value="UniProtKB-KW"/>
</dbReference>
<dbReference type="InterPro" id="IPR035841">
    <property type="entry name" value="RasGAP_N_SH2"/>
</dbReference>